<evidence type="ECO:0000313" key="4">
    <source>
        <dbReference type="Proteomes" id="UP000721954"/>
    </source>
</evidence>
<sequence>MTVPTPSSHNPDPSHPSAPQAGPGDQPGAAASAPPPAPPHAVSAGYGGEGGPLVRRELRDAAVCAAAVAVAGVLLGLLWLWLAPRVPLYSSGKLVLFKHPEGEEAIAAEGIFALLGLGFGLVTGVAVFLARRSGGVGLVVGLGVGGLLGSLLAWRTGVWLGPETDLSAAARAAGQGATFDAPLELHAYGVLLAWPFAAVLVHLLATAFFGPRDDAPGAVVAAPQRWES</sequence>
<feature type="transmembrane region" description="Helical" evidence="2">
    <location>
        <begin position="106"/>
        <end position="129"/>
    </location>
</feature>
<protein>
    <recommendedName>
        <fullName evidence="5">ABC transporter permease</fullName>
    </recommendedName>
</protein>
<feature type="transmembrane region" description="Helical" evidence="2">
    <location>
        <begin position="61"/>
        <end position="82"/>
    </location>
</feature>
<dbReference type="EMBL" id="JAFFZM010000003">
    <property type="protein sequence ID" value="MBO8197931.1"/>
    <property type="molecule type" value="Genomic_DNA"/>
</dbReference>
<evidence type="ECO:0000256" key="1">
    <source>
        <dbReference type="SAM" id="MobiDB-lite"/>
    </source>
</evidence>
<evidence type="ECO:0000313" key="3">
    <source>
        <dbReference type="EMBL" id="MBO8197931.1"/>
    </source>
</evidence>
<feature type="compositionally biased region" description="Low complexity" evidence="1">
    <location>
        <begin position="1"/>
        <end position="32"/>
    </location>
</feature>
<name>A0ABS3XS83_9ACTN</name>
<keyword evidence="2" id="KW-0812">Transmembrane</keyword>
<keyword evidence="2" id="KW-1133">Transmembrane helix</keyword>
<organism evidence="3 4">
    <name type="scientific">Streptomyces smyrnaeus</name>
    <dbReference type="NCBI Taxonomy" id="1387713"/>
    <lineage>
        <taxon>Bacteria</taxon>
        <taxon>Bacillati</taxon>
        <taxon>Actinomycetota</taxon>
        <taxon>Actinomycetes</taxon>
        <taxon>Kitasatosporales</taxon>
        <taxon>Streptomycetaceae</taxon>
        <taxon>Streptomyces</taxon>
    </lineage>
</organism>
<feature type="transmembrane region" description="Helical" evidence="2">
    <location>
        <begin position="136"/>
        <end position="154"/>
    </location>
</feature>
<accession>A0ABS3XS83</accession>
<dbReference type="Proteomes" id="UP000721954">
    <property type="component" value="Unassembled WGS sequence"/>
</dbReference>
<keyword evidence="2" id="KW-0472">Membrane</keyword>
<evidence type="ECO:0008006" key="5">
    <source>
        <dbReference type="Google" id="ProtNLM"/>
    </source>
</evidence>
<feature type="transmembrane region" description="Helical" evidence="2">
    <location>
        <begin position="187"/>
        <end position="209"/>
    </location>
</feature>
<reference evidence="3 4" key="1">
    <citation type="submission" date="2021-02" db="EMBL/GenBank/DDBJ databases">
        <title>Streptomyces spirodelae sp. nov., isolated from duckweed.</title>
        <authorList>
            <person name="Saimee Y."/>
            <person name="Duangmal K."/>
        </authorList>
    </citation>
    <scope>NUCLEOTIDE SEQUENCE [LARGE SCALE GENOMIC DNA]</scope>
    <source>
        <strain evidence="3 4">DSM 42105</strain>
    </source>
</reference>
<evidence type="ECO:0000256" key="2">
    <source>
        <dbReference type="SAM" id="Phobius"/>
    </source>
</evidence>
<comment type="caution">
    <text evidence="3">The sequence shown here is derived from an EMBL/GenBank/DDBJ whole genome shotgun (WGS) entry which is preliminary data.</text>
</comment>
<keyword evidence="4" id="KW-1185">Reference proteome</keyword>
<dbReference type="RefSeq" id="WP_209209726.1">
    <property type="nucleotide sequence ID" value="NZ_JAFFZM010000003.1"/>
</dbReference>
<dbReference type="GeneID" id="96258232"/>
<gene>
    <name evidence="3" type="ORF">JW613_06400</name>
</gene>
<proteinExistence type="predicted"/>
<feature type="region of interest" description="Disordered" evidence="1">
    <location>
        <begin position="1"/>
        <end position="45"/>
    </location>
</feature>